<protein>
    <submittedName>
        <fullName evidence="2">Uncharacterized protein</fullName>
    </submittedName>
</protein>
<feature type="compositionally biased region" description="Polar residues" evidence="1">
    <location>
        <begin position="1"/>
        <end position="13"/>
    </location>
</feature>
<dbReference type="Proteomes" id="UP001212008">
    <property type="component" value="Unassembled WGS sequence"/>
</dbReference>
<evidence type="ECO:0000313" key="3">
    <source>
        <dbReference type="Proteomes" id="UP001212008"/>
    </source>
</evidence>
<name>A0ABD4W7C9_BIFPS</name>
<evidence type="ECO:0000313" key="2">
    <source>
        <dbReference type="EMBL" id="MDB6491560.1"/>
    </source>
</evidence>
<feature type="region of interest" description="Disordered" evidence="1">
    <location>
        <begin position="1"/>
        <end position="20"/>
    </location>
</feature>
<reference evidence="2 3" key="1">
    <citation type="submission" date="2023-01" db="EMBL/GenBank/DDBJ databases">
        <title>Human gut microbiome strain richness.</title>
        <authorList>
            <person name="Chen-Liaw A."/>
        </authorList>
    </citation>
    <scope>NUCLEOTIDE SEQUENCE [LARGE SCALE GENOMIC DNA]</scope>
    <source>
        <strain evidence="2 3">RTP21311st1_C8_RTP21311_201001</strain>
    </source>
</reference>
<organism evidence="2 3">
    <name type="scientific">Bifidobacterium pseudocatenulatum</name>
    <dbReference type="NCBI Taxonomy" id="28026"/>
    <lineage>
        <taxon>Bacteria</taxon>
        <taxon>Bacillati</taxon>
        <taxon>Actinomycetota</taxon>
        <taxon>Actinomycetes</taxon>
        <taxon>Bifidobacteriales</taxon>
        <taxon>Bifidobacteriaceae</taxon>
        <taxon>Bifidobacterium</taxon>
    </lineage>
</organism>
<comment type="caution">
    <text evidence="2">The sequence shown here is derived from an EMBL/GenBank/DDBJ whole genome shotgun (WGS) entry which is preliminary data.</text>
</comment>
<dbReference type="EMBL" id="JAQKRA010000002">
    <property type="protein sequence ID" value="MDB6491560.1"/>
    <property type="molecule type" value="Genomic_DNA"/>
</dbReference>
<gene>
    <name evidence="2" type="ORF">PMN70_05035</name>
</gene>
<evidence type="ECO:0000256" key="1">
    <source>
        <dbReference type="SAM" id="MobiDB-lite"/>
    </source>
</evidence>
<accession>A0ABD4W7C9</accession>
<proteinExistence type="predicted"/>
<sequence>MTQTPLSTSSVSARSGRMESHELGGLSRIIMHPDFRFGMRDEPSGMVYSQWEPFFAMVTDPGIALQVPTLFAQCGSGH</sequence>
<dbReference type="AlphaFoldDB" id="A0ABD4W7C9"/>
<dbReference type="RefSeq" id="WP_271744247.1">
    <property type="nucleotide sequence ID" value="NZ_JAQKQX010000002.1"/>
</dbReference>